<dbReference type="RefSeq" id="WP_025205181.1">
    <property type="nucleotide sequence ID" value="NZ_CP046996.1"/>
</dbReference>
<evidence type="ECO:0000313" key="1">
    <source>
        <dbReference type="EMBL" id="QGZ99587.1"/>
    </source>
</evidence>
<sequence>MSEQHTCRIEYLKRLKESSREAVENTDYFSDFNEYMHIKRPVEDELLELLKKQFNQKNRNSYYCGGVGDGKSHIIAYLKNTHPDLLNKFNIHNDATESFQPTKTSLETLNEFLDDFSDERIDVEGNWVNGEVGVRHEVSRKSRNNAYIFALIDKIR</sequence>
<organism evidence="1 2">
    <name type="scientific">Dehalobacter restrictus</name>
    <dbReference type="NCBI Taxonomy" id="55583"/>
    <lineage>
        <taxon>Bacteria</taxon>
        <taxon>Bacillati</taxon>
        <taxon>Bacillota</taxon>
        <taxon>Clostridia</taxon>
        <taxon>Eubacteriales</taxon>
        <taxon>Desulfitobacteriaceae</taxon>
        <taxon>Dehalobacter</taxon>
    </lineage>
</organism>
<evidence type="ECO:0000313" key="2">
    <source>
        <dbReference type="Proteomes" id="UP000430508"/>
    </source>
</evidence>
<name>A0A857DG19_9FIRM</name>
<reference evidence="1 2" key="1">
    <citation type="submission" date="2019-12" db="EMBL/GenBank/DDBJ databases">
        <title>Sequence classification of anaerobic respiratory reductive dehalogenases: First we see many, then we see few.</title>
        <authorList>
            <person name="Molenda O."/>
            <person name="Puentes Jacome L.A."/>
            <person name="Cao X."/>
            <person name="Nesbo C.L."/>
            <person name="Tang S."/>
            <person name="Morson N."/>
            <person name="Patron J."/>
            <person name="Lomheim L."/>
            <person name="Wishart D.S."/>
            <person name="Edwards E.A."/>
        </authorList>
    </citation>
    <scope>NUCLEOTIDE SEQUENCE [LARGE SCALE GENOMIC DNA]</scope>
    <source>
        <strain evidence="1 2">12DCA</strain>
    </source>
</reference>
<accession>A0A857DG19</accession>
<dbReference type="Proteomes" id="UP000430508">
    <property type="component" value="Chromosome"/>
</dbReference>
<dbReference type="NCBIfam" id="TIGR03238">
    <property type="entry name" value="dnd_assoc_3"/>
    <property type="match status" value="1"/>
</dbReference>
<protein>
    <submittedName>
        <fullName evidence="1">DNA phosphorothioation-dependent restriction protein DptF</fullName>
    </submittedName>
</protein>
<gene>
    <name evidence="1" type="primary">dptF</name>
    <name evidence="1" type="ORF">GQ588_02440</name>
</gene>
<dbReference type="InterPro" id="IPR017647">
    <property type="entry name" value="Dnd_assoc_3"/>
</dbReference>
<proteinExistence type="predicted"/>
<dbReference type="AlphaFoldDB" id="A0A857DG19"/>
<dbReference type="EMBL" id="CP046996">
    <property type="protein sequence ID" value="QGZ99587.1"/>
    <property type="molecule type" value="Genomic_DNA"/>
</dbReference>